<dbReference type="OrthoDB" id="160294at2759"/>
<dbReference type="InterPro" id="IPR001846">
    <property type="entry name" value="VWF_type-D"/>
</dbReference>
<protein>
    <recommendedName>
        <fullName evidence="3">VWFD domain-containing protein</fullName>
    </recommendedName>
</protein>
<dbReference type="EMBL" id="KB312359">
    <property type="protein sequence ID" value="ELT87378.1"/>
    <property type="molecule type" value="Genomic_DNA"/>
</dbReference>
<dbReference type="Proteomes" id="UP000014760">
    <property type="component" value="Unassembled WGS sequence"/>
</dbReference>
<accession>R7T3R3</accession>
<dbReference type="InterPro" id="IPR050780">
    <property type="entry name" value="Mucin_vWF_Thrombospondin_sf"/>
</dbReference>
<reference evidence="4 6" key="2">
    <citation type="journal article" date="2013" name="Nature">
        <title>Insights into bilaterian evolution from three spiralian genomes.</title>
        <authorList>
            <person name="Simakov O."/>
            <person name="Marletaz F."/>
            <person name="Cho S.J."/>
            <person name="Edsinger-Gonzales E."/>
            <person name="Havlak P."/>
            <person name="Hellsten U."/>
            <person name="Kuo D.H."/>
            <person name="Larsson T."/>
            <person name="Lv J."/>
            <person name="Arendt D."/>
            <person name="Savage R."/>
            <person name="Osoegawa K."/>
            <person name="de Jong P."/>
            <person name="Grimwood J."/>
            <person name="Chapman J.A."/>
            <person name="Shapiro H."/>
            <person name="Aerts A."/>
            <person name="Otillar R.P."/>
            <person name="Terry A.Y."/>
            <person name="Boore J.L."/>
            <person name="Grigoriev I.V."/>
            <person name="Lindberg D.R."/>
            <person name="Seaver E.C."/>
            <person name="Weisblat D.A."/>
            <person name="Putnam N.H."/>
            <person name="Rokhsar D.S."/>
        </authorList>
    </citation>
    <scope>NUCLEOTIDE SEQUENCE</scope>
    <source>
        <strain evidence="4 6">I ESC-2004</strain>
    </source>
</reference>
<evidence type="ECO:0000259" key="3">
    <source>
        <dbReference type="PROSITE" id="PS51233"/>
    </source>
</evidence>
<keyword evidence="6" id="KW-1185">Reference proteome</keyword>
<dbReference type="SMART" id="SM00216">
    <property type="entry name" value="VWD"/>
    <property type="match status" value="1"/>
</dbReference>
<dbReference type="HOGENOM" id="CLU_078342_0_0_1"/>
<feature type="domain" description="VWFD" evidence="3">
    <location>
        <begin position="44"/>
        <end position="271"/>
    </location>
</feature>
<evidence type="ECO:0000256" key="1">
    <source>
        <dbReference type="ARBA" id="ARBA00023157"/>
    </source>
</evidence>
<name>R7T3R3_CAPTE</name>
<dbReference type="PANTHER" id="PTHR11339">
    <property type="entry name" value="EXTRACELLULAR MATRIX GLYCOPROTEIN RELATED"/>
    <property type="match status" value="1"/>
</dbReference>
<dbReference type="AlphaFoldDB" id="R7T3R3"/>
<proteinExistence type="predicted"/>
<dbReference type="EnsemblMetazoa" id="CapteT192640">
    <property type="protein sequence ID" value="CapteP192640"/>
    <property type="gene ID" value="CapteG192640"/>
</dbReference>
<evidence type="ECO:0000313" key="5">
    <source>
        <dbReference type="EnsemblMetazoa" id="CapteP192640"/>
    </source>
</evidence>
<keyword evidence="2" id="KW-0325">Glycoprotein</keyword>
<gene>
    <name evidence="4" type="ORF">CAPTEDRAFT_192640</name>
</gene>
<organism evidence="4">
    <name type="scientific">Capitella teleta</name>
    <name type="common">Polychaete worm</name>
    <dbReference type="NCBI Taxonomy" id="283909"/>
    <lineage>
        <taxon>Eukaryota</taxon>
        <taxon>Metazoa</taxon>
        <taxon>Spiralia</taxon>
        <taxon>Lophotrochozoa</taxon>
        <taxon>Annelida</taxon>
        <taxon>Polychaeta</taxon>
        <taxon>Sedentaria</taxon>
        <taxon>Scolecida</taxon>
        <taxon>Capitellidae</taxon>
        <taxon>Capitella</taxon>
    </lineage>
</organism>
<dbReference type="EMBL" id="AMQN01015920">
    <property type="status" value="NOT_ANNOTATED_CDS"/>
    <property type="molecule type" value="Genomic_DNA"/>
</dbReference>
<evidence type="ECO:0000256" key="2">
    <source>
        <dbReference type="ARBA" id="ARBA00023180"/>
    </source>
</evidence>
<dbReference type="PROSITE" id="PS51233">
    <property type="entry name" value="VWFD"/>
    <property type="match status" value="1"/>
</dbReference>
<dbReference type="STRING" id="283909.R7T3R3"/>
<dbReference type="Pfam" id="PF00094">
    <property type="entry name" value="VWD"/>
    <property type="match status" value="1"/>
</dbReference>
<reference evidence="6" key="1">
    <citation type="submission" date="2012-12" db="EMBL/GenBank/DDBJ databases">
        <authorList>
            <person name="Hellsten U."/>
            <person name="Grimwood J."/>
            <person name="Chapman J.A."/>
            <person name="Shapiro H."/>
            <person name="Aerts A."/>
            <person name="Otillar R.P."/>
            <person name="Terry A.Y."/>
            <person name="Boore J.L."/>
            <person name="Simakov O."/>
            <person name="Marletaz F."/>
            <person name="Cho S.-J."/>
            <person name="Edsinger-Gonzales E."/>
            <person name="Havlak P."/>
            <person name="Kuo D.-H."/>
            <person name="Larsson T."/>
            <person name="Lv J."/>
            <person name="Arendt D."/>
            <person name="Savage R."/>
            <person name="Osoegawa K."/>
            <person name="de Jong P."/>
            <person name="Lindberg D.R."/>
            <person name="Seaver E.C."/>
            <person name="Weisblat D.A."/>
            <person name="Putnam N.H."/>
            <person name="Grigoriev I.V."/>
            <person name="Rokhsar D.S."/>
        </authorList>
    </citation>
    <scope>NUCLEOTIDE SEQUENCE</scope>
    <source>
        <strain evidence="6">I ESC-2004</strain>
    </source>
</reference>
<reference evidence="5" key="3">
    <citation type="submission" date="2015-06" db="UniProtKB">
        <authorList>
            <consortium name="EnsemblMetazoa"/>
        </authorList>
    </citation>
    <scope>IDENTIFICATION</scope>
</reference>
<sequence>MSECFHNIIFTQQTQNVRQMSPATKVSPFTVSASFEKCGKAPPSVCTCWGDPHCAGFNISEIVIHGSCRYVLASDDCEKTESSTFKISGSFHTTKPTTTRSYVRTVYVDFLLSDDTPVGGTFQQGLDVSFINLATISLPAIVVNTNTNIPGFPDVSVVFYDNAKAEFGEKWDEVRVAVITLPNGIKITWDGIKQVEISMPGSFKGSLCGICGEIDDSNMIIGSHDSSHLDDAVGCPTKAASLPVNSITEDQMEYANSHFITGDENLNDKCKAECDQNTDA</sequence>
<keyword evidence="1" id="KW-1015">Disulfide bond</keyword>
<evidence type="ECO:0000313" key="4">
    <source>
        <dbReference type="EMBL" id="ELT87378.1"/>
    </source>
</evidence>
<evidence type="ECO:0000313" key="6">
    <source>
        <dbReference type="Proteomes" id="UP000014760"/>
    </source>
</evidence>